<accession>A0ABZ2WWZ7</accession>
<feature type="domain" description="Fido" evidence="1">
    <location>
        <begin position="175"/>
        <end position="331"/>
    </location>
</feature>
<protein>
    <submittedName>
        <fullName evidence="2">Fido domain-containing protein</fullName>
    </submittedName>
</protein>
<name>A0ABZ2WWZ7_9HYPO</name>
<dbReference type="Pfam" id="PF02661">
    <property type="entry name" value="Fic"/>
    <property type="match status" value="1"/>
</dbReference>
<proteinExistence type="predicted"/>
<reference evidence="2 3" key="1">
    <citation type="submission" date="2024-04" db="EMBL/GenBank/DDBJ databases">
        <title>Complete genome sequence of Fusarium acuminatum.</title>
        <authorList>
            <person name="Lan B."/>
        </authorList>
    </citation>
    <scope>NUCLEOTIDE SEQUENCE [LARGE SCALE GENOMIC DNA]</scope>
    <source>
        <strain evidence="2">1A</strain>
    </source>
</reference>
<gene>
    <name evidence="2" type="ORF">QYS62_005298</name>
</gene>
<keyword evidence="3" id="KW-1185">Reference proteome</keyword>
<evidence type="ECO:0000313" key="3">
    <source>
        <dbReference type="Proteomes" id="UP001489902"/>
    </source>
</evidence>
<dbReference type="Gene3D" id="1.10.3290.10">
    <property type="entry name" value="Fido-like domain"/>
    <property type="match status" value="1"/>
</dbReference>
<dbReference type="InterPro" id="IPR040198">
    <property type="entry name" value="Fido_containing"/>
</dbReference>
<dbReference type="SUPFAM" id="SSF140931">
    <property type="entry name" value="Fic-like"/>
    <property type="match status" value="1"/>
</dbReference>
<dbReference type="Proteomes" id="UP001489902">
    <property type="component" value="Chromosome 3"/>
</dbReference>
<dbReference type="InterPro" id="IPR003812">
    <property type="entry name" value="Fido"/>
</dbReference>
<organism evidence="2 3">
    <name type="scientific">Fusarium acuminatum</name>
    <dbReference type="NCBI Taxonomy" id="5515"/>
    <lineage>
        <taxon>Eukaryota</taxon>
        <taxon>Fungi</taxon>
        <taxon>Dikarya</taxon>
        <taxon>Ascomycota</taxon>
        <taxon>Pezizomycotina</taxon>
        <taxon>Sordariomycetes</taxon>
        <taxon>Hypocreomycetidae</taxon>
        <taxon>Hypocreales</taxon>
        <taxon>Nectriaceae</taxon>
        <taxon>Fusarium</taxon>
        <taxon>Fusarium tricinctum species complex</taxon>
    </lineage>
</organism>
<dbReference type="InterPro" id="IPR036597">
    <property type="entry name" value="Fido-like_dom_sf"/>
</dbReference>
<evidence type="ECO:0000259" key="1">
    <source>
        <dbReference type="PROSITE" id="PS51459"/>
    </source>
</evidence>
<evidence type="ECO:0000313" key="2">
    <source>
        <dbReference type="EMBL" id="WZH44279.1"/>
    </source>
</evidence>
<sequence length="350" mass="39467">MAVGVSYLPQFTTLQLKTLYKMNTINTISAWPPVRVSIQPDNSYRTYKDDQNPQVLFEKATRYLDSLRSNYTKEQQNTLARETSEAVIHAIFGSNMIEQAGFNWQPTLQICRNVIRQNGKYTLDPYSDIGDSWTGHSALSGKSHDELARGYCEVAQHMMAFQNIIHHFVTAGGEMTEGLIKDTHAILCKHISIIDPEHPEVPWGKYAGKYRDVAVGAGNTMFIMPKFVPAKMAEMCADLQREIEEGEASRGILDPFSLASKYSLKFVEIHPLQDGNGRMCRLILNAILLRYAGVIVAIGETEEDRIEYIDIKKRASRDMEGHGEYATFVLKKAVKGIQKLKQKLQGKKSS</sequence>
<dbReference type="PROSITE" id="PS51459">
    <property type="entry name" value="FIDO"/>
    <property type="match status" value="1"/>
</dbReference>
<dbReference type="PANTHER" id="PTHR13504">
    <property type="entry name" value="FIDO DOMAIN-CONTAINING PROTEIN DDB_G0283145"/>
    <property type="match status" value="1"/>
</dbReference>
<dbReference type="PANTHER" id="PTHR13504:SF38">
    <property type="entry name" value="FIDO DOMAIN-CONTAINING PROTEIN"/>
    <property type="match status" value="1"/>
</dbReference>
<dbReference type="EMBL" id="CP151262">
    <property type="protein sequence ID" value="WZH44279.1"/>
    <property type="molecule type" value="Genomic_DNA"/>
</dbReference>